<evidence type="ECO:0000256" key="2">
    <source>
        <dbReference type="SAM" id="Phobius"/>
    </source>
</evidence>
<dbReference type="Proteomes" id="UP000231702">
    <property type="component" value="Unassembled WGS sequence"/>
</dbReference>
<feature type="transmembrane region" description="Helical" evidence="2">
    <location>
        <begin position="133"/>
        <end position="154"/>
    </location>
</feature>
<evidence type="ECO:0000313" key="6">
    <source>
        <dbReference type="Proteomes" id="UP000231702"/>
    </source>
</evidence>
<dbReference type="OrthoDB" id="2955631at2"/>
<feature type="transmembrane region" description="Helical" evidence="2">
    <location>
        <begin position="57"/>
        <end position="79"/>
    </location>
</feature>
<dbReference type="Pfam" id="PF10011">
    <property type="entry name" value="DUF2254"/>
    <property type="match status" value="1"/>
</dbReference>
<feature type="region of interest" description="Disordered" evidence="1">
    <location>
        <begin position="368"/>
        <end position="389"/>
    </location>
</feature>
<accession>A0A285IZ65</accession>
<evidence type="ECO:0000256" key="1">
    <source>
        <dbReference type="SAM" id="MobiDB-lite"/>
    </source>
</evidence>
<protein>
    <submittedName>
        <fullName evidence="3">DUF2254 domain-containing protein</fullName>
    </submittedName>
    <submittedName>
        <fullName evidence="4">Uncharacterized membrane protein</fullName>
    </submittedName>
</protein>
<gene>
    <name evidence="3" type="ORF">CVM39_18620</name>
    <name evidence="4" type="ORF">SAMN06297129_2494</name>
</gene>
<dbReference type="InterPro" id="IPR018723">
    <property type="entry name" value="DUF2254_membrane"/>
</dbReference>
<proteinExistence type="predicted"/>
<keyword evidence="2" id="KW-0812">Transmembrane</keyword>
<feature type="transmembrane region" description="Helical" evidence="2">
    <location>
        <begin position="100"/>
        <end position="121"/>
    </location>
</feature>
<evidence type="ECO:0000313" key="3">
    <source>
        <dbReference type="EMBL" id="PJE25725.1"/>
    </source>
</evidence>
<keyword evidence="2" id="KW-1133">Transmembrane helix</keyword>
<dbReference type="AlphaFoldDB" id="A0A285IZ65"/>
<dbReference type="EMBL" id="OBEA01000004">
    <property type="protein sequence ID" value="SNY53113.1"/>
    <property type="molecule type" value="Genomic_DNA"/>
</dbReference>
<organism evidence="4 5">
    <name type="scientific">Pseudooceanicola antarcticus</name>
    <dbReference type="NCBI Taxonomy" id="1247613"/>
    <lineage>
        <taxon>Bacteria</taxon>
        <taxon>Pseudomonadati</taxon>
        <taxon>Pseudomonadota</taxon>
        <taxon>Alphaproteobacteria</taxon>
        <taxon>Rhodobacterales</taxon>
        <taxon>Paracoccaceae</taxon>
        <taxon>Pseudooceanicola</taxon>
    </lineage>
</organism>
<name>A0A285IZ65_9RHOB</name>
<dbReference type="Proteomes" id="UP000231655">
    <property type="component" value="Unassembled WGS sequence"/>
</dbReference>
<reference evidence="4 5" key="1">
    <citation type="submission" date="2017-09" db="EMBL/GenBank/DDBJ databases">
        <authorList>
            <person name="Ehlers B."/>
            <person name="Leendertz F.H."/>
        </authorList>
    </citation>
    <scope>NUCLEOTIDE SEQUENCE [LARGE SCALE GENOMIC DNA]</scope>
    <source>
        <strain evidence="4 5">CGMCC 1.12662</strain>
    </source>
</reference>
<evidence type="ECO:0000313" key="4">
    <source>
        <dbReference type="EMBL" id="SNY53113.1"/>
    </source>
</evidence>
<reference evidence="3 6" key="2">
    <citation type="journal article" date="2018" name="Int. J. Syst. Evol. Microbiol.">
        <title>Pseudooceanicola lipolyticus sp. nov., a marine alphaproteobacterium, reclassification of Oceanicola flagellatus as Pseudooceanicola flagellatus comb. nov. and emended description of the genus Pseudooceanicola.</title>
        <authorList>
            <person name="Huang M.-M."/>
            <person name="Guo L.-L."/>
            <person name="Wu Y.-H."/>
            <person name="Lai Q.-L."/>
            <person name="Shao Z.-Z."/>
            <person name="Wang C.-S."/>
            <person name="Wu M."/>
            <person name="Xu X.-W."/>
        </authorList>
    </citation>
    <scope>NUCLEOTIDE SEQUENCE [LARGE SCALE GENOMIC DNA]</scope>
    <source>
        <strain evidence="3 6">Ar-45</strain>
    </source>
</reference>
<sequence length="389" mass="42515">MLPTLLRRLHAFSRRLVVRVALIAALAFLALALSKLGARVIPEGLDPLVGGEAVDNILKIIANSMLTVTTFSLTVMAAAHRMVASSWTPRAHQMLLQDTVTHTVLATFVGAYLYALSAIILRDLEVFQGRGLMVLFGMTLLVVALIVVAIIRWISHLEMLGSLINTAQRIEESTIEAMRMRMCHPALGAHALDPEKIPEGAEEVRADKSGYLQQLFQDRLQTAAEHHDARIWLLHPVGGFVHRGEVLARISGGGEALAGKLRENAVLGSLRNFDQDPGFGLTCLSEIGVRALSPGVNDPGTALDVLHRILRIFLDTEGEAPDEVRLDRLYLPALDRASLLIEALRPLLLDGKDRPELQTPFTRALQALGEQDDPALSESARALGKDFRT</sequence>
<keyword evidence="6" id="KW-1185">Reference proteome</keyword>
<dbReference type="EMBL" id="PGTD01000023">
    <property type="protein sequence ID" value="PJE25725.1"/>
    <property type="molecule type" value="Genomic_DNA"/>
</dbReference>
<keyword evidence="2" id="KW-0472">Membrane</keyword>
<evidence type="ECO:0000313" key="5">
    <source>
        <dbReference type="Proteomes" id="UP000231655"/>
    </source>
</evidence>
<dbReference type="RefSeq" id="WP_097146221.1">
    <property type="nucleotide sequence ID" value="NZ_OBEA01000004.1"/>
</dbReference>